<protein>
    <recommendedName>
        <fullName evidence="3">HTH merR-type domain-containing protein</fullName>
    </recommendedName>
</protein>
<dbReference type="SUPFAM" id="SSF46955">
    <property type="entry name" value="Putative DNA-binding domain"/>
    <property type="match status" value="1"/>
</dbReference>
<comment type="caution">
    <text evidence="1">The sequence shown here is derived from an EMBL/GenBank/DDBJ whole genome shotgun (WGS) entry which is preliminary data.</text>
</comment>
<name>A0A3E2N305_MYCMR</name>
<evidence type="ECO:0000313" key="1">
    <source>
        <dbReference type="EMBL" id="RFZ47911.1"/>
    </source>
</evidence>
<proteinExistence type="predicted"/>
<dbReference type="Proteomes" id="UP000257451">
    <property type="component" value="Unassembled WGS sequence"/>
</dbReference>
<reference evidence="1 2" key="1">
    <citation type="journal article" date="2018" name="Sci. Rep.">
        <title>Extensive genomic diversity among Mycobacterium marinum strains revealed by whole genome sequencing.</title>
        <authorList>
            <person name="Das S."/>
            <person name="Pettersson B.M."/>
            <person name="Behra P.R."/>
            <person name="Mallick A."/>
            <person name="Cheramie M."/>
            <person name="Ramesh M."/>
            <person name="Shirreff L."/>
            <person name="DuCote T."/>
            <person name="Dasgupta S."/>
            <person name="Ennis D.G."/>
            <person name="Kirsebom L.A."/>
        </authorList>
    </citation>
    <scope>NUCLEOTIDE SEQUENCE [LARGE SCALE GENOMIC DNA]</scope>
    <source>
        <strain evidence="1 2">Davis1</strain>
    </source>
</reference>
<evidence type="ECO:0008006" key="3">
    <source>
        <dbReference type="Google" id="ProtNLM"/>
    </source>
</evidence>
<accession>A0A3E2N305</accession>
<sequence>MAERASWTLDELVRRVAAGLADPAYPGAPNGRVRQLPDRRSVRWYTTTGLVDRPVMQGRTALYGPRHLLQVIAVKRRQAEGRSLADIQAELAGATNETLSRVAAVPDELVTAEARASAEVHPSRRSRFWADRPVTVEPATDGGGADTVTSLAAVSLPGGVTLLLPAEGQGRPGDDDLHAIRAAARPLLQLLADRGLLSGLLSQDEMNGAHHDRAHHADD</sequence>
<evidence type="ECO:0000313" key="2">
    <source>
        <dbReference type="Proteomes" id="UP000257451"/>
    </source>
</evidence>
<dbReference type="EMBL" id="PEDF01000011">
    <property type="protein sequence ID" value="RFZ47911.1"/>
    <property type="molecule type" value="Genomic_DNA"/>
</dbReference>
<dbReference type="InterPro" id="IPR009061">
    <property type="entry name" value="DNA-bd_dom_put_sf"/>
</dbReference>
<gene>
    <name evidence="1" type="ORF">DAVIS_00087</name>
</gene>
<dbReference type="RefSeq" id="WP_020725840.1">
    <property type="nucleotide sequence ID" value="NZ_BQLB01000354.1"/>
</dbReference>
<organism evidence="1 2">
    <name type="scientific">Mycobacterium marinum</name>
    <dbReference type="NCBI Taxonomy" id="1781"/>
    <lineage>
        <taxon>Bacteria</taxon>
        <taxon>Bacillati</taxon>
        <taxon>Actinomycetota</taxon>
        <taxon>Actinomycetes</taxon>
        <taxon>Mycobacteriales</taxon>
        <taxon>Mycobacteriaceae</taxon>
        <taxon>Mycobacterium</taxon>
        <taxon>Mycobacterium ulcerans group</taxon>
    </lineage>
</organism>
<dbReference type="AlphaFoldDB" id="A0A3E2N305"/>